<keyword evidence="4" id="KW-0597">Phosphoprotein</keyword>
<evidence type="ECO:0000256" key="6">
    <source>
        <dbReference type="ARBA" id="ARBA00022801"/>
    </source>
</evidence>
<dbReference type="FunFam" id="1.20.920.10:FF:000021">
    <property type="entry name" value="ATPase family AAA domain-containing protein 2"/>
    <property type="match status" value="1"/>
</dbReference>
<evidence type="ECO:0000256" key="4">
    <source>
        <dbReference type="ARBA" id="ARBA00022553"/>
    </source>
</evidence>
<dbReference type="FunFam" id="3.40.50.300:FF:000734">
    <property type="entry name" value="ATPase family, AAA domain containing 2"/>
    <property type="match status" value="1"/>
</dbReference>
<evidence type="ECO:0000256" key="12">
    <source>
        <dbReference type="ARBA" id="ARBA00023159"/>
    </source>
</evidence>
<dbReference type="Gene3D" id="3.40.50.300">
    <property type="entry name" value="P-loop containing nucleotide triphosphate hydrolases"/>
    <property type="match status" value="2"/>
</dbReference>
<dbReference type="InterPro" id="IPR001487">
    <property type="entry name" value="Bromodomain"/>
</dbReference>
<dbReference type="Pfam" id="PF00439">
    <property type="entry name" value="Bromodomain"/>
    <property type="match status" value="1"/>
</dbReference>
<evidence type="ECO:0000256" key="1">
    <source>
        <dbReference type="ARBA" id="ARBA00004123"/>
    </source>
</evidence>
<dbReference type="Pfam" id="PF00004">
    <property type="entry name" value="AAA"/>
    <property type="match status" value="1"/>
</dbReference>
<comment type="subcellular location">
    <subcellularLocation>
        <location evidence="1">Nucleus</location>
    </subcellularLocation>
</comment>
<evidence type="ECO:0000313" key="20">
    <source>
        <dbReference type="Ensembl" id="ENSSTUP00000082772.1"/>
    </source>
</evidence>
<organism evidence="20 21">
    <name type="scientific">Salmo trutta</name>
    <name type="common">Brown trout</name>
    <dbReference type="NCBI Taxonomy" id="8032"/>
    <lineage>
        <taxon>Eukaryota</taxon>
        <taxon>Metazoa</taxon>
        <taxon>Chordata</taxon>
        <taxon>Craniata</taxon>
        <taxon>Vertebrata</taxon>
        <taxon>Euteleostomi</taxon>
        <taxon>Actinopterygii</taxon>
        <taxon>Neopterygii</taxon>
        <taxon>Teleostei</taxon>
        <taxon>Protacanthopterygii</taxon>
        <taxon>Salmoniformes</taxon>
        <taxon>Salmonidae</taxon>
        <taxon>Salmoninae</taxon>
        <taxon>Salmo</taxon>
    </lineage>
</organism>
<dbReference type="InterPro" id="IPR036427">
    <property type="entry name" value="Bromodomain-like_sf"/>
</dbReference>
<dbReference type="PANTHER" id="PTHR23069:SF4">
    <property type="entry name" value="ATPASE FAMILY AAA DOMAIN-CONTAINING PROTEIN 2"/>
    <property type="match status" value="1"/>
</dbReference>
<evidence type="ECO:0000256" key="5">
    <source>
        <dbReference type="ARBA" id="ARBA00022741"/>
    </source>
</evidence>
<dbReference type="SMART" id="SM00297">
    <property type="entry name" value="BROMO"/>
    <property type="match status" value="1"/>
</dbReference>
<comment type="similarity">
    <text evidence="2">Belongs to the AAA ATPase family.</text>
</comment>
<keyword evidence="11 17" id="KW-0103">Bromodomain</keyword>
<evidence type="ECO:0000256" key="14">
    <source>
        <dbReference type="ARBA" id="ARBA00023242"/>
    </source>
</evidence>
<dbReference type="SUPFAM" id="SSF52540">
    <property type="entry name" value="P-loop containing nucleoside triphosphate hydrolases"/>
    <property type="match status" value="2"/>
</dbReference>
<evidence type="ECO:0000256" key="13">
    <source>
        <dbReference type="ARBA" id="ARBA00023163"/>
    </source>
</evidence>
<evidence type="ECO:0000259" key="19">
    <source>
        <dbReference type="PROSITE" id="PS50014"/>
    </source>
</evidence>
<reference evidence="20" key="1">
    <citation type="submission" date="2025-08" db="UniProtKB">
        <authorList>
            <consortium name="Ensembl"/>
        </authorList>
    </citation>
    <scope>IDENTIFICATION</scope>
</reference>
<protein>
    <recommendedName>
        <fullName evidence="16">ATPase family AAA domain-containing protein 2</fullName>
    </recommendedName>
</protein>
<dbReference type="GO" id="GO:0006334">
    <property type="term" value="P:nucleosome assembly"/>
    <property type="evidence" value="ECO:0007669"/>
    <property type="project" value="TreeGrafter"/>
</dbReference>
<evidence type="ECO:0000256" key="16">
    <source>
        <dbReference type="ARBA" id="ARBA00071858"/>
    </source>
</evidence>
<dbReference type="FunFam" id="1.10.8.60:FF:000016">
    <property type="entry name" value="ATPase family AAA domain-containing protein 2B"/>
    <property type="match status" value="1"/>
</dbReference>
<gene>
    <name evidence="20" type="primary">ATAD2</name>
</gene>
<dbReference type="SUPFAM" id="SSF47370">
    <property type="entry name" value="Bromodomain"/>
    <property type="match status" value="1"/>
</dbReference>
<dbReference type="GO" id="GO:0042393">
    <property type="term" value="F:histone binding"/>
    <property type="evidence" value="ECO:0007669"/>
    <property type="project" value="TreeGrafter"/>
</dbReference>
<feature type="region of interest" description="Disordered" evidence="18">
    <location>
        <begin position="728"/>
        <end position="764"/>
    </location>
</feature>
<dbReference type="Gene3D" id="1.20.920.10">
    <property type="entry name" value="Bromodomain-like"/>
    <property type="match status" value="1"/>
</dbReference>
<name>A0A674CGK2_SALTR</name>
<evidence type="ECO:0000256" key="11">
    <source>
        <dbReference type="ARBA" id="ARBA00023117"/>
    </source>
</evidence>
<dbReference type="GO" id="GO:0005654">
    <property type="term" value="C:nucleoplasm"/>
    <property type="evidence" value="ECO:0007669"/>
    <property type="project" value="UniProtKB-ARBA"/>
</dbReference>
<dbReference type="InterPro" id="IPR027417">
    <property type="entry name" value="P-loop_NTPase"/>
</dbReference>
<dbReference type="InterPro" id="IPR003960">
    <property type="entry name" value="ATPase_AAA_CS"/>
</dbReference>
<dbReference type="PROSITE" id="PS00674">
    <property type="entry name" value="AAA"/>
    <property type="match status" value="1"/>
</dbReference>
<dbReference type="CDD" id="cd19517">
    <property type="entry name" value="RecA-like_Yta7-like"/>
    <property type="match status" value="1"/>
</dbReference>
<dbReference type="PANTHER" id="PTHR23069">
    <property type="entry name" value="AAA DOMAIN-CONTAINING"/>
    <property type="match status" value="1"/>
</dbReference>
<keyword evidence="13" id="KW-0804">Transcription</keyword>
<dbReference type="PROSITE" id="PS50014">
    <property type="entry name" value="BROMODOMAIN_2"/>
    <property type="match status" value="1"/>
</dbReference>
<keyword evidence="9" id="KW-0805">Transcription regulation</keyword>
<evidence type="ECO:0000256" key="2">
    <source>
        <dbReference type="ARBA" id="ARBA00006914"/>
    </source>
</evidence>
<dbReference type="Proteomes" id="UP000472277">
    <property type="component" value="Chromosome 34"/>
</dbReference>
<keyword evidence="8" id="KW-0832">Ubl conjugation</keyword>
<dbReference type="InterPro" id="IPR045199">
    <property type="entry name" value="ATAD2-like"/>
</dbReference>
<dbReference type="GO" id="GO:0006337">
    <property type="term" value="P:nucleosome disassembly"/>
    <property type="evidence" value="ECO:0007669"/>
    <property type="project" value="TreeGrafter"/>
</dbReference>
<dbReference type="Ensembl" id="ENSSTUT00000088057.1">
    <property type="protein sequence ID" value="ENSSTUP00000082772.1"/>
    <property type="gene ID" value="ENSSTUG00000036114.1"/>
</dbReference>
<accession>A0A674CGK2</accession>
<keyword evidence="21" id="KW-1185">Reference proteome</keyword>
<keyword evidence="5" id="KW-0547">Nucleotide-binding</keyword>
<comment type="catalytic activity">
    <reaction evidence="15">
        <text>ATP + H2O = ADP + phosphate + H(+)</text>
        <dbReference type="Rhea" id="RHEA:13065"/>
        <dbReference type="ChEBI" id="CHEBI:15377"/>
        <dbReference type="ChEBI" id="CHEBI:15378"/>
        <dbReference type="ChEBI" id="CHEBI:30616"/>
        <dbReference type="ChEBI" id="CHEBI:43474"/>
        <dbReference type="ChEBI" id="CHEBI:456216"/>
    </reaction>
</comment>
<feature type="domain" description="Bromo" evidence="19">
    <location>
        <begin position="597"/>
        <end position="667"/>
    </location>
</feature>
<dbReference type="Gene3D" id="1.10.8.60">
    <property type="match status" value="1"/>
</dbReference>
<dbReference type="GO" id="GO:0045815">
    <property type="term" value="P:transcription initiation-coupled chromatin remodeling"/>
    <property type="evidence" value="ECO:0007669"/>
    <property type="project" value="TreeGrafter"/>
</dbReference>
<dbReference type="PRINTS" id="PR00503">
    <property type="entry name" value="BROMODOMAIN"/>
</dbReference>
<evidence type="ECO:0000256" key="8">
    <source>
        <dbReference type="ARBA" id="ARBA00022843"/>
    </source>
</evidence>
<dbReference type="GO" id="GO:0003682">
    <property type="term" value="F:chromatin binding"/>
    <property type="evidence" value="ECO:0007669"/>
    <property type="project" value="TreeGrafter"/>
</dbReference>
<evidence type="ECO:0000256" key="17">
    <source>
        <dbReference type="PROSITE-ProRule" id="PRU00035"/>
    </source>
</evidence>
<dbReference type="InterPro" id="IPR003959">
    <property type="entry name" value="ATPase_AAA_core"/>
</dbReference>
<dbReference type="Pfam" id="PF17862">
    <property type="entry name" value="AAA_lid_3"/>
    <property type="match status" value="1"/>
</dbReference>
<keyword evidence="10" id="KW-0175">Coiled coil</keyword>
<keyword evidence="7" id="KW-0067">ATP-binding</keyword>
<evidence type="ECO:0000256" key="3">
    <source>
        <dbReference type="ARBA" id="ARBA00022499"/>
    </source>
</evidence>
<dbReference type="FunFam" id="3.40.50.300:FF:000061">
    <property type="entry name" value="ATPase family, AAA domain-containing 2"/>
    <property type="match status" value="1"/>
</dbReference>
<dbReference type="GO" id="GO:0005524">
    <property type="term" value="F:ATP binding"/>
    <property type="evidence" value="ECO:0007669"/>
    <property type="project" value="UniProtKB-KW"/>
</dbReference>
<evidence type="ECO:0000256" key="7">
    <source>
        <dbReference type="ARBA" id="ARBA00022840"/>
    </source>
</evidence>
<proteinExistence type="inferred from homology"/>
<reference evidence="20" key="2">
    <citation type="submission" date="2025-09" db="UniProtKB">
        <authorList>
            <consortium name="Ensembl"/>
        </authorList>
    </citation>
    <scope>IDENTIFICATION</scope>
</reference>
<keyword evidence="3" id="KW-1017">Isopeptide bond</keyword>
<dbReference type="GO" id="GO:0016887">
    <property type="term" value="F:ATP hydrolysis activity"/>
    <property type="evidence" value="ECO:0007669"/>
    <property type="project" value="InterPro"/>
</dbReference>
<evidence type="ECO:0000256" key="18">
    <source>
        <dbReference type="SAM" id="MobiDB-lite"/>
    </source>
</evidence>
<sequence length="839" mass="94685">RCLPLNLRKEDILGIHKDRMKMGASLADVDPMAIDQSVRFDSVGGLTSHISALKEMVVFPLLYPEVFEKFKIQPPRGCLFYGPPGTGKTLVARALANECSQGDRKVAFFMRKGADCLSKWVGESERQLRLLFDQAYQMRPAIIFFDEIDGLAPVRSSRQDQIHSSIVSTLLALMDGLDSRGEVVVIGATNRLDSIDPALRRPGRFDREFLFDILKIHTRQWNPTPSDPFLEELADKCVGYCGADIKAVCAEAALCALRRRYPQIYGTSQKLLLDVGSININSRDFVAAVRKMVPASQRAVSSPAKALTPVVTPLLGPELANVLDALQKVFPHAEQGLKRKRDTDSILEDDLMYSGDEGPSSNNSITKQTTTKGSFLHFARSATCHPTTYRPRLLLAGRPGAGQSSHLAPAVLHALEKFTVYTLDMAVLFGVSCTSPEEACAQVFCEAKRTSPSILYIPHIQQWWDTVGLALKATFLSLLQDIPSFSPIMLLATMVCVPYWATQPILFFKLYLFFNIQLILFVEERRKFFENLILSQAARAPASKKKALMHAMEVLPLAPPPPPRQMSERECLRLEEQEEDTLRELRLFLRNVTERLSQDKRFKAFTKPVDIEEVPDYIKVIRHPMDLSTVLSKVDLHKYVTVREFVNDVDLIWKNALEYNPDSDPSDRQIRHRACALKDTTHAIIRDELDEDFNRICEQIRESRNKRGCTSSKFAPSYYQTLPREEGFAESKRPGGNAGKDASTPYTANTPRPARKNMGPENNHGHSQTLYSYSVCVIFLVQELLKRAVSKTEGYEVHQLEKLYALLCQSIYRHRKNFDKTELVQVCGLQLMTLSRPLL</sequence>
<evidence type="ECO:0000256" key="9">
    <source>
        <dbReference type="ARBA" id="ARBA00023015"/>
    </source>
</evidence>
<dbReference type="GeneTree" id="ENSGT00550000074694"/>
<dbReference type="CDD" id="cd05528">
    <property type="entry name" value="Bromo_AAA"/>
    <property type="match status" value="1"/>
</dbReference>
<dbReference type="InterPro" id="IPR003593">
    <property type="entry name" value="AAA+_ATPase"/>
</dbReference>
<dbReference type="SMART" id="SM00382">
    <property type="entry name" value="AAA"/>
    <property type="match status" value="1"/>
</dbReference>
<dbReference type="AlphaFoldDB" id="A0A674CGK2"/>
<evidence type="ECO:0000256" key="15">
    <source>
        <dbReference type="ARBA" id="ARBA00049360"/>
    </source>
</evidence>
<keyword evidence="14" id="KW-0539">Nucleus</keyword>
<evidence type="ECO:0000313" key="21">
    <source>
        <dbReference type="Proteomes" id="UP000472277"/>
    </source>
</evidence>
<dbReference type="InterPro" id="IPR041569">
    <property type="entry name" value="AAA_lid_3"/>
</dbReference>
<keyword evidence="6" id="KW-0378">Hydrolase</keyword>
<evidence type="ECO:0000256" key="10">
    <source>
        <dbReference type="ARBA" id="ARBA00023054"/>
    </source>
</evidence>
<keyword evidence="12" id="KW-0010">Activator</keyword>